<reference evidence="4" key="2">
    <citation type="submission" date="2025-08" db="UniProtKB">
        <authorList>
            <consortium name="RefSeq"/>
        </authorList>
    </citation>
    <scope>IDENTIFICATION</scope>
    <source>
        <tissue evidence="4">Leaf</tissue>
    </source>
</reference>
<feature type="domain" description="Neprosin PEP catalytic" evidence="2">
    <location>
        <begin position="582"/>
        <end position="832"/>
    </location>
</feature>
<protein>
    <recommendedName>
        <fullName evidence="2">Neprosin PEP catalytic domain-containing protein</fullName>
    </recommendedName>
</protein>
<dbReference type="PANTHER" id="PTHR31589">
    <property type="entry name" value="PROTEIN, PUTATIVE (DUF239)-RELATED-RELATED"/>
    <property type="match status" value="1"/>
</dbReference>
<evidence type="ECO:0000313" key="4">
    <source>
        <dbReference type="RefSeq" id="XP_056688840.1"/>
    </source>
</evidence>
<evidence type="ECO:0000259" key="2">
    <source>
        <dbReference type="PROSITE" id="PS52045"/>
    </source>
</evidence>
<dbReference type="Gene3D" id="3.90.1320.10">
    <property type="entry name" value="Outer-capsid protein sigma 3, large lobe"/>
    <property type="match status" value="1"/>
</dbReference>
<organism evidence="3 4">
    <name type="scientific">Spinacia oleracea</name>
    <name type="common">Spinach</name>
    <dbReference type="NCBI Taxonomy" id="3562"/>
    <lineage>
        <taxon>Eukaryota</taxon>
        <taxon>Viridiplantae</taxon>
        <taxon>Streptophyta</taxon>
        <taxon>Embryophyta</taxon>
        <taxon>Tracheophyta</taxon>
        <taxon>Spermatophyta</taxon>
        <taxon>Magnoliopsida</taxon>
        <taxon>eudicotyledons</taxon>
        <taxon>Gunneridae</taxon>
        <taxon>Pentapetalae</taxon>
        <taxon>Caryophyllales</taxon>
        <taxon>Chenopodiaceae</taxon>
        <taxon>Chenopodioideae</taxon>
        <taxon>Anserineae</taxon>
        <taxon>Spinacia</taxon>
    </lineage>
</organism>
<keyword evidence="3" id="KW-1185">Reference proteome</keyword>
<dbReference type="PANTHER" id="PTHR31589:SF235">
    <property type="entry name" value="PROTEIN, PUTATIVE (DUF239)-RELATED"/>
    <property type="match status" value="1"/>
</dbReference>
<dbReference type="Proteomes" id="UP000813463">
    <property type="component" value="Chromosome 6"/>
</dbReference>
<dbReference type="RefSeq" id="XP_056688840.1">
    <property type="nucleotide sequence ID" value="XM_056832862.1"/>
</dbReference>
<dbReference type="InterPro" id="IPR025521">
    <property type="entry name" value="Neprosin_propep"/>
</dbReference>
<feature type="signal peptide" evidence="1">
    <location>
        <begin position="1"/>
        <end position="24"/>
    </location>
</feature>
<gene>
    <name evidence="4" type="primary">LOC110788304</name>
</gene>
<name>A0ABM3QZN7_SPIOL</name>
<dbReference type="GeneID" id="110788304"/>
<dbReference type="Pfam" id="PF03080">
    <property type="entry name" value="Neprosin"/>
    <property type="match status" value="2"/>
</dbReference>
<reference evidence="3" key="1">
    <citation type="journal article" date="2021" name="Nat. Commun.">
        <title>Genomic analyses provide insights into spinach domestication and the genetic basis of agronomic traits.</title>
        <authorList>
            <person name="Cai X."/>
            <person name="Sun X."/>
            <person name="Xu C."/>
            <person name="Sun H."/>
            <person name="Wang X."/>
            <person name="Ge C."/>
            <person name="Zhang Z."/>
            <person name="Wang Q."/>
            <person name="Fei Z."/>
            <person name="Jiao C."/>
            <person name="Wang Q."/>
        </authorList>
    </citation>
    <scope>NUCLEOTIDE SEQUENCE [LARGE SCALE GENOMIC DNA]</scope>
    <source>
        <strain evidence="3">cv. Varoflay</strain>
    </source>
</reference>
<accession>A0ABM3QZN7</accession>
<dbReference type="Pfam" id="PF14365">
    <property type="entry name" value="Neprosin_AP"/>
    <property type="match status" value="2"/>
</dbReference>
<proteinExistence type="predicted"/>
<keyword evidence="1" id="KW-0732">Signal</keyword>
<feature type="domain" description="Neprosin PEP catalytic" evidence="2">
    <location>
        <begin position="217"/>
        <end position="452"/>
    </location>
</feature>
<evidence type="ECO:0000256" key="1">
    <source>
        <dbReference type="SAM" id="SignalP"/>
    </source>
</evidence>
<dbReference type="InterPro" id="IPR053168">
    <property type="entry name" value="Glutamic_endopeptidase"/>
</dbReference>
<sequence>MDQMAILLLMVLVLLVVPYKLVQGSEAALSLDQNLSTKMRLELINKPAIKSFVSQYGDILDCVEIRKQLAFDHPLLKNHSIQMKPNFDTLERRKMNDKSSSVLTLSQLLPKNMRCPKGTVLVKRIQEEDLIMEKFSNSLGRMRITFPTSNNSSNFVYPNDDPQMVHEVNFFSFSFLMINFDFEHCCLISPLTANGPRLRAHAWSDRAFSYWAERSGSGPMSYFVVVIAALVTSTQNTGAAGIINLWNPGVKPGQYSDASFFVISEDGSVGNGIVTGWARDSGKSTGCNNALCPGFVQTSQQVTLGQVLSPISRRSSHQYFVDLTIQQDVKTKNWFLLFGNDTVGYWPKELFTTLANGATKAGWGGEIQSPMTEPLPAMGSGHFSAENYARACLMKWLKLSCPQGFPDTKDLKYLMTRPKCYDIWYGKSTRIVDEETADWGNFIYFGGPLGSTNLVNGLEATSSQDEKSRVNNYLQVINKPSIKSFMTKNGDILDCVEINKQFAFDHPLLKNHSIQMKPNFKVSKQTTSTGQSSKILTPSHLVPKHMRCPRGSVLIKRIQDEDLALQKYSSFSGMKFSTTNSVTAASNYDAPPGYQTAAVISPTPNMGASGVINVWSPDVIQGQLSNAAVFVSSDDASGVNGVAAGWAVSPSMFGQNSSRLVGYWTKDGGKSTGCFNGLCPGFVQISQKVTLGVLVQPVSTYNGDQYFMKISIKQEVNTKNWWLFYGDEGVGYWPKELFGTLANGAARAGWGGEISNLATAPAPGMGSGHFPEEGPKKACVIYGLTLYGSVIPKENEFTTTLSKPNCYRAIYAGIAAGEFGRYMYFGGPPDCTSLT</sequence>
<dbReference type="InterPro" id="IPR004314">
    <property type="entry name" value="Neprosin"/>
</dbReference>
<evidence type="ECO:0000313" key="3">
    <source>
        <dbReference type="Proteomes" id="UP000813463"/>
    </source>
</evidence>
<dbReference type="PROSITE" id="PS52045">
    <property type="entry name" value="NEPROSIN_PEP_CD"/>
    <property type="match status" value="2"/>
</dbReference>
<feature type="chain" id="PRO_5046925986" description="Neprosin PEP catalytic domain-containing protein" evidence="1">
    <location>
        <begin position="25"/>
        <end position="835"/>
    </location>
</feature>